<dbReference type="Pfam" id="PF00561">
    <property type="entry name" value="Abhydrolase_1"/>
    <property type="match status" value="1"/>
</dbReference>
<keyword evidence="3" id="KW-1185">Reference proteome</keyword>
<proteinExistence type="predicted"/>
<protein>
    <submittedName>
        <fullName evidence="2">Pimeloyl-ACP methyl ester carboxylesterase</fullName>
    </submittedName>
</protein>
<dbReference type="PRINTS" id="PR00111">
    <property type="entry name" value="ABHYDROLASE"/>
</dbReference>
<dbReference type="InterPro" id="IPR029058">
    <property type="entry name" value="AB_hydrolase_fold"/>
</dbReference>
<evidence type="ECO:0000313" key="3">
    <source>
        <dbReference type="Proteomes" id="UP000791080"/>
    </source>
</evidence>
<dbReference type="PANTHER" id="PTHR43433:SF5">
    <property type="entry name" value="AB HYDROLASE-1 DOMAIN-CONTAINING PROTEIN"/>
    <property type="match status" value="1"/>
</dbReference>
<dbReference type="EMBL" id="AUBJ02000001">
    <property type="protein sequence ID" value="MCP2330150.1"/>
    <property type="molecule type" value="Genomic_DNA"/>
</dbReference>
<accession>A0ABT1JCC2</accession>
<name>A0ABT1JCC2_ACTCY</name>
<dbReference type="Gene3D" id="3.40.50.1820">
    <property type="entry name" value="alpha/beta hydrolase"/>
    <property type="match status" value="1"/>
</dbReference>
<evidence type="ECO:0000313" key="2">
    <source>
        <dbReference type="EMBL" id="MCP2330150.1"/>
    </source>
</evidence>
<dbReference type="SUPFAM" id="SSF53474">
    <property type="entry name" value="alpha/beta-Hydrolases"/>
    <property type="match status" value="1"/>
</dbReference>
<dbReference type="InterPro" id="IPR050471">
    <property type="entry name" value="AB_hydrolase"/>
</dbReference>
<gene>
    <name evidence="2" type="ORF">G443_000420</name>
</gene>
<organism evidence="2 3">
    <name type="scientific">Actinoalloteichus caeruleus DSM 43889</name>
    <dbReference type="NCBI Taxonomy" id="1120930"/>
    <lineage>
        <taxon>Bacteria</taxon>
        <taxon>Bacillati</taxon>
        <taxon>Actinomycetota</taxon>
        <taxon>Actinomycetes</taxon>
        <taxon>Pseudonocardiales</taxon>
        <taxon>Pseudonocardiaceae</taxon>
        <taxon>Actinoalloteichus</taxon>
        <taxon>Actinoalloteichus cyanogriseus</taxon>
    </lineage>
</organism>
<evidence type="ECO:0000259" key="1">
    <source>
        <dbReference type="Pfam" id="PF00561"/>
    </source>
</evidence>
<dbReference type="PANTHER" id="PTHR43433">
    <property type="entry name" value="HYDROLASE, ALPHA/BETA FOLD FAMILY PROTEIN"/>
    <property type="match status" value="1"/>
</dbReference>
<reference evidence="2 3" key="1">
    <citation type="submission" date="2022-06" db="EMBL/GenBank/DDBJ databases">
        <title>Genomic Encyclopedia of Type Strains, Phase I: the one thousand microbial genomes (KMG-I) project.</title>
        <authorList>
            <person name="Kyrpides N."/>
        </authorList>
    </citation>
    <scope>NUCLEOTIDE SEQUENCE [LARGE SCALE GENOMIC DNA]</scope>
    <source>
        <strain evidence="2 3">DSM 43889</strain>
    </source>
</reference>
<dbReference type="InterPro" id="IPR000073">
    <property type="entry name" value="AB_hydrolase_1"/>
</dbReference>
<sequence length="289" mass="30898">MFPPGAGPFPFLPGHREHGCGRVPCPDVAHATTADGARIWYDGDGDGDPVLLLPGQSLDSRMWGPLATDLAARHRVILMDNRGTGRSEDGAETDYSTALFARDALAVLTAQGIDRAHVYGFSMGGRIAQVLATLAPDRIGALVLAATGPGGTEEVPRSEAANEALRTVSTPAGRAALTELFFTPDWVRDHAELVESVTPSNSRRSQRRHFIASTDHRGWDLLPRITAPTLVLHGGDDALTPPENAHRIAGRVPDARVRIFDGARHGVHLEARPAASDTVLDFLAQNPLD</sequence>
<feature type="domain" description="AB hydrolase-1" evidence="1">
    <location>
        <begin position="49"/>
        <end position="270"/>
    </location>
</feature>
<dbReference type="Proteomes" id="UP000791080">
    <property type="component" value="Unassembled WGS sequence"/>
</dbReference>
<comment type="caution">
    <text evidence="2">The sequence shown here is derived from an EMBL/GenBank/DDBJ whole genome shotgun (WGS) entry which is preliminary data.</text>
</comment>